<evidence type="ECO:0000259" key="7">
    <source>
        <dbReference type="PROSITE" id="PS51918"/>
    </source>
</evidence>
<dbReference type="GO" id="GO:0046872">
    <property type="term" value="F:metal ion binding"/>
    <property type="evidence" value="ECO:0007669"/>
    <property type="project" value="UniProtKB-KW"/>
</dbReference>
<comment type="cofactor">
    <cofactor evidence="1">
        <name>[4Fe-4S] cluster</name>
        <dbReference type="ChEBI" id="CHEBI:49883"/>
    </cofactor>
</comment>
<dbReference type="EMBL" id="JAGSOG010000054">
    <property type="protein sequence ID" value="MBR7834302.1"/>
    <property type="molecule type" value="Genomic_DNA"/>
</dbReference>
<dbReference type="AlphaFoldDB" id="A0A941EMA5"/>
<dbReference type="NCBIfam" id="TIGR03975">
    <property type="entry name" value="rSAM_ocin_1"/>
    <property type="match status" value="1"/>
</dbReference>
<dbReference type="Pfam" id="PF04055">
    <property type="entry name" value="Radical_SAM"/>
    <property type="match status" value="1"/>
</dbReference>
<keyword evidence="2" id="KW-0949">S-adenosyl-L-methionine</keyword>
<sequence>MNKTDDGAPDVCFVSMPYVEIQRPSLALSLLQGILERDGVRAKVVHASMWFAEKVGSQLYEATLTTPPNFLAGEWTFAAAAFGPRPEQEEQEYLRLFAEALTDPFVGGGDPVARVAMLRRLRVAAVEFVDETARRVLATGARVVGCTSTFEQHTASLALLRRIHELDPEVITMMGGANCETAMGEATHRLFPWVDYVVSGEADGIVSDLCRRVLKQGREIETADLPAGVLGPRHRRQLTLLGGKRVPRALFNNLDSLPAPTYADYFETLERSPLRDQIVPGLPLETSRGCWWGAKHQCTFCGLNGSSLGYRSKSAERVREEIETLWDRHGISGFEVVDNILDMRYFQTLLPQLAEENKPWRFFYEVKANLSHEQLELLVRSGIVWVQPGIESLHSEVLQLMDKGVAGWQNIQLLKWSKELGMRLSWSLLWGFPGEKDDYYLEMAEWLPLLEHLQAPFGLNPLAYHRYSVYHAQAQELGLTLFPVTAMAYVYPVPERDLHELAYFFTLDPSGTRLDPMGRNPDGSLNPGVEATLAAVKHWTSAAHSRRPPTLFMADEEGELDVVDTRECAVKGFWSLTGLDRAVLLACDGSPRPERVGAVVERDYGITATAEQITETVRRLVEAKLILPIDDRLVGLAVNGAGERTPAEFPGGRIRQSMLRNS</sequence>
<evidence type="ECO:0000256" key="3">
    <source>
        <dbReference type="ARBA" id="ARBA00022723"/>
    </source>
</evidence>
<dbReference type="PROSITE" id="PS51918">
    <property type="entry name" value="RADICAL_SAM"/>
    <property type="match status" value="1"/>
</dbReference>
<comment type="caution">
    <text evidence="8">The sequence shown here is derived from an EMBL/GenBank/DDBJ whole genome shotgun (WGS) entry which is preliminary data.</text>
</comment>
<keyword evidence="5" id="KW-0411">Iron-sulfur</keyword>
<reference evidence="8" key="1">
    <citation type="submission" date="2021-04" db="EMBL/GenBank/DDBJ databases">
        <title>Genome based classification of Actinospica acidithermotolerans sp. nov., an actinobacterium isolated from an Indonesian hot spring.</title>
        <authorList>
            <person name="Kusuma A.B."/>
            <person name="Putra K.E."/>
            <person name="Nafisah S."/>
            <person name="Loh J."/>
            <person name="Nouioui I."/>
            <person name="Goodfellow M."/>
        </authorList>
    </citation>
    <scope>NUCLEOTIDE SEQUENCE</scope>
    <source>
        <strain evidence="8">CSCA 57</strain>
    </source>
</reference>
<dbReference type="SFLD" id="SFLDG01082">
    <property type="entry name" value="B12-binding_domain_containing"/>
    <property type="match status" value="1"/>
</dbReference>
<dbReference type="Gene3D" id="3.80.30.20">
    <property type="entry name" value="tm_1862 like domain"/>
    <property type="match status" value="1"/>
</dbReference>
<evidence type="ECO:0000256" key="1">
    <source>
        <dbReference type="ARBA" id="ARBA00001966"/>
    </source>
</evidence>
<evidence type="ECO:0000313" key="9">
    <source>
        <dbReference type="Proteomes" id="UP000675781"/>
    </source>
</evidence>
<protein>
    <submittedName>
        <fullName evidence="8">RiPP maturation radical SAM C-methyltransferase</fullName>
    </submittedName>
</protein>
<accession>A0A941EMA5</accession>
<dbReference type="InterPro" id="IPR051198">
    <property type="entry name" value="BchE-like"/>
</dbReference>
<proteinExistence type="predicted"/>
<dbReference type="Gene3D" id="3.40.50.280">
    <property type="entry name" value="Cobalamin-binding domain"/>
    <property type="match status" value="1"/>
</dbReference>
<dbReference type="GO" id="GO:0003824">
    <property type="term" value="F:catalytic activity"/>
    <property type="evidence" value="ECO:0007669"/>
    <property type="project" value="InterPro"/>
</dbReference>
<evidence type="ECO:0000256" key="5">
    <source>
        <dbReference type="ARBA" id="ARBA00023014"/>
    </source>
</evidence>
<dbReference type="SFLD" id="SFLDF00324">
    <property type="entry name" value="bacteriocin_maturation"/>
    <property type="match status" value="1"/>
</dbReference>
<dbReference type="SMART" id="SM00729">
    <property type="entry name" value="Elp3"/>
    <property type="match status" value="1"/>
</dbReference>
<feature type="domain" description="B12-binding" evidence="6">
    <location>
        <begin position="129"/>
        <end position="220"/>
    </location>
</feature>
<dbReference type="SUPFAM" id="SSF102114">
    <property type="entry name" value="Radical SAM enzymes"/>
    <property type="match status" value="1"/>
</dbReference>
<organism evidence="8 9">
    <name type="scientific">Actinospica durhamensis</name>
    <dbReference type="NCBI Taxonomy" id="1508375"/>
    <lineage>
        <taxon>Bacteria</taxon>
        <taxon>Bacillati</taxon>
        <taxon>Actinomycetota</taxon>
        <taxon>Actinomycetes</taxon>
        <taxon>Catenulisporales</taxon>
        <taxon>Actinospicaceae</taxon>
        <taxon>Actinospica</taxon>
    </lineage>
</organism>
<keyword evidence="4" id="KW-0408">Iron</keyword>
<evidence type="ECO:0000313" key="8">
    <source>
        <dbReference type="EMBL" id="MBR7834302.1"/>
    </source>
</evidence>
<evidence type="ECO:0000256" key="2">
    <source>
        <dbReference type="ARBA" id="ARBA00022691"/>
    </source>
</evidence>
<evidence type="ECO:0000256" key="4">
    <source>
        <dbReference type="ARBA" id="ARBA00023004"/>
    </source>
</evidence>
<dbReference type="SFLD" id="SFLDS00029">
    <property type="entry name" value="Radical_SAM"/>
    <property type="match status" value="1"/>
</dbReference>
<feature type="domain" description="Radical SAM core" evidence="7">
    <location>
        <begin position="276"/>
        <end position="501"/>
    </location>
</feature>
<dbReference type="PANTHER" id="PTHR43409:SF7">
    <property type="entry name" value="BLL1977 PROTEIN"/>
    <property type="match status" value="1"/>
</dbReference>
<gene>
    <name evidence="8" type="ORF">KDL01_13585</name>
</gene>
<dbReference type="PANTHER" id="PTHR43409">
    <property type="entry name" value="ANAEROBIC MAGNESIUM-PROTOPORPHYRIN IX MONOMETHYL ESTER CYCLASE-RELATED"/>
    <property type="match status" value="1"/>
</dbReference>
<dbReference type="PROSITE" id="PS51332">
    <property type="entry name" value="B12_BINDING"/>
    <property type="match status" value="1"/>
</dbReference>
<name>A0A941EMA5_9ACTN</name>
<dbReference type="InterPro" id="IPR007197">
    <property type="entry name" value="rSAM"/>
</dbReference>
<dbReference type="InterPro" id="IPR006158">
    <property type="entry name" value="Cobalamin-bd"/>
</dbReference>
<dbReference type="InterPro" id="IPR023404">
    <property type="entry name" value="rSAM_horseshoe"/>
</dbReference>
<dbReference type="InterPro" id="IPR058240">
    <property type="entry name" value="rSAM_sf"/>
</dbReference>
<keyword evidence="9" id="KW-1185">Reference proteome</keyword>
<dbReference type="GO" id="GO:0005829">
    <property type="term" value="C:cytosol"/>
    <property type="evidence" value="ECO:0007669"/>
    <property type="project" value="TreeGrafter"/>
</dbReference>
<dbReference type="GO" id="GO:0051536">
    <property type="term" value="F:iron-sulfur cluster binding"/>
    <property type="evidence" value="ECO:0007669"/>
    <property type="project" value="UniProtKB-KW"/>
</dbReference>
<dbReference type="InterPro" id="IPR006638">
    <property type="entry name" value="Elp3/MiaA/NifB-like_rSAM"/>
</dbReference>
<dbReference type="RefSeq" id="WP_212528823.1">
    <property type="nucleotide sequence ID" value="NZ_JAGSOG010000054.1"/>
</dbReference>
<keyword evidence="3" id="KW-0479">Metal-binding</keyword>
<dbReference type="InterPro" id="IPR023984">
    <property type="entry name" value="rSAM_ocin_1"/>
</dbReference>
<dbReference type="GO" id="GO:0031419">
    <property type="term" value="F:cobalamin binding"/>
    <property type="evidence" value="ECO:0007669"/>
    <property type="project" value="InterPro"/>
</dbReference>
<dbReference type="Proteomes" id="UP000675781">
    <property type="component" value="Unassembled WGS sequence"/>
</dbReference>
<evidence type="ECO:0000259" key="6">
    <source>
        <dbReference type="PROSITE" id="PS51332"/>
    </source>
</evidence>